<comment type="caution">
    <text evidence="2">The sequence shown here is derived from an EMBL/GenBank/DDBJ whole genome shotgun (WGS) entry which is preliminary data.</text>
</comment>
<dbReference type="RefSeq" id="WP_152727479.1">
    <property type="nucleotide sequence ID" value="NZ_JAABOZ010000001.1"/>
</dbReference>
<protein>
    <submittedName>
        <fullName evidence="2">Uncharacterized protein</fullName>
    </submittedName>
</protein>
<dbReference type="EMBL" id="JAAGWK010000031">
    <property type="protein sequence ID" value="NEL56237.1"/>
    <property type="molecule type" value="Genomic_DNA"/>
</dbReference>
<keyword evidence="3" id="KW-1185">Reference proteome</keyword>
<proteinExistence type="predicted"/>
<organism evidence="2 3">
    <name type="scientific">Goekera deserti</name>
    <dbReference type="NCBI Taxonomy" id="2497753"/>
    <lineage>
        <taxon>Bacteria</taxon>
        <taxon>Bacillati</taxon>
        <taxon>Actinomycetota</taxon>
        <taxon>Actinomycetes</taxon>
        <taxon>Geodermatophilales</taxon>
        <taxon>Geodermatophilaceae</taxon>
        <taxon>Goekera</taxon>
    </lineage>
</organism>
<feature type="region of interest" description="Disordered" evidence="1">
    <location>
        <begin position="20"/>
        <end position="70"/>
    </location>
</feature>
<evidence type="ECO:0000313" key="3">
    <source>
        <dbReference type="Proteomes" id="UP000470470"/>
    </source>
</evidence>
<feature type="compositionally biased region" description="Basic residues" evidence="1">
    <location>
        <begin position="61"/>
        <end position="70"/>
    </location>
</feature>
<sequence>MRIWKLIGLAGVAATGMMATRDDRGRPAAPDEEWGSMTLHVDPDMCAGPRHTPYPRETAGRRRSRATARH</sequence>
<gene>
    <name evidence="2" type="ORF">G1H19_19875</name>
</gene>
<dbReference type="AlphaFoldDB" id="A0A7K3WII9"/>
<reference evidence="2 3" key="1">
    <citation type="submission" date="2020-02" db="EMBL/GenBank/DDBJ databases">
        <title>The whole genome sequence of CPCC 205119.</title>
        <authorList>
            <person name="Jiang Z."/>
        </authorList>
    </citation>
    <scope>NUCLEOTIDE SEQUENCE [LARGE SCALE GENOMIC DNA]</scope>
    <source>
        <strain evidence="2 3">CPCC 205119</strain>
    </source>
</reference>
<evidence type="ECO:0000313" key="2">
    <source>
        <dbReference type="EMBL" id="NEL56237.1"/>
    </source>
</evidence>
<name>A0A7K3WII9_9ACTN</name>
<evidence type="ECO:0000256" key="1">
    <source>
        <dbReference type="SAM" id="MobiDB-lite"/>
    </source>
</evidence>
<accession>A0A7K3WII9</accession>
<dbReference type="Proteomes" id="UP000470470">
    <property type="component" value="Unassembled WGS sequence"/>
</dbReference>